<proteinExistence type="predicted"/>
<feature type="chain" id="PRO_5002825998" description="DUF4402 domain-containing protein" evidence="1">
    <location>
        <begin position="24"/>
        <end position="171"/>
    </location>
</feature>
<keyword evidence="1" id="KW-0732">Signal</keyword>
<dbReference type="STRING" id="324925.Ppha_1284"/>
<evidence type="ECO:0000256" key="1">
    <source>
        <dbReference type="SAM" id="SignalP"/>
    </source>
</evidence>
<dbReference type="EMBL" id="CP001110">
    <property type="protein sequence ID" value="ACF43549.1"/>
    <property type="molecule type" value="Genomic_DNA"/>
</dbReference>
<accession>B4SH82</accession>
<dbReference type="InterPro" id="IPR025514">
    <property type="entry name" value="DUF4402"/>
</dbReference>
<sequence length="171" mass="17210" precursor="true">MKNRVVVLFSLWALFSSGSVAQAAEGTATATIAPGISSAKNTSTPTHGDLAFGVIIPSESVGTVTINPSTSDRTNSGGVQLVSSVSGPASFNVTGTANSAYNVTLPNTGITISNGSSSMVVNSFTVSPASNTLKLNSEGLSAFNIGGKLEVSANQPPGNYTGTFDVTVAYQ</sequence>
<dbReference type="eggNOG" id="ENOG5033E5M">
    <property type="taxonomic scope" value="Bacteria"/>
</dbReference>
<dbReference type="Pfam" id="PF14352">
    <property type="entry name" value="DUF4402"/>
    <property type="match status" value="1"/>
</dbReference>
<evidence type="ECO:0000313" key="3">
    <source>
        <dbReference type="Proteomes" id="UP000002724"/>
    </source>
</evidence>
<dbReference type="HOGENOM" id="CLU_124984_0_0_10"/>
<evidence type="ECO:0000313" key="2">
    <source>
        <dbReference type="EMBL" id="ACF43549.1"/>
    </source>
</evidence>
<name>B4SH82_PELPB</name>
<feature type="signal peptide" evidence="1">
    <location>
        <begin position="1"/>
        <end position="23"/>
    </location>
</feature>
<organism evidence="2 3">
    <name type="scientific">Pelodictyon phaeoclathratiforme (strain DSM 5477 / BU-1)</name>
    <dbReference type="NCBI Taxonomy" id="324925"/>
    <lineage>
        <taxon>Bacteria</taxon>
        <taxon>Pseudomonadati</taxon>
        <taxon>Chlorobiota</taxon>
        <taxon>Chlorobiia</taxon>
        <taxon>Chlorobiales</taxon>
        <taxon>Chlorobiaceae</taxon>
        <taxon>Chlorobium/Pelodictyon group</taxon>
        <taxon>Pelodictyon</taxon>
    </lineage>
</organism>
<keyword evidence="3" id="KW-1185">Reference proteome</keyword>
<dbReference type="OrthoDB" id="598336at2"/>
<gene>
    <name evidence="2" type="ordered locus">Ppha_1284</name>
</gene>
<dbReference type="Proteomes" id="UP000002724">
    <property type="component" value="Chromosome"/>
</dbReference>
<protein>
    <recommendedName>
        <fullName evidence="4">DUF4402 domain-containing protein</fullName>
    </recommendedName>
</protein>
<dbReference type="RefSeq" id="WP_012508040.1">
    <property type="nucleotide sequence ID" value="NC_011060.1"/>
</dbReference>
<reference evidence="2 3" key="1">
    <citation type="submission" date="2008-06" db="EMBL/GenBank/DDBJ databases">
        <title>Complete sequence of Pelodictyon phaeoclathratiforme BU-1.</title>
        <authorList>
            <consortium name="US DOE Joint Genome Institute"/>
            <person name="Lucas S."/>
            <person name="Copeland A."/>
            <person name="Lapidus A."/>
            <person name="Glavina del Rio T."/>
            <person name="Dalin E."/>
            <person name="Tice H."/>
            <person name="Bruce D."/>
            <person name="Goodwin L."/>
            <person name="Pitluck S."/>
            <person name="Schmutz J."/>
            <person name="Larimer F."/>
            <person name="Land M."/>
            <person name="Hauser L."/>
            <person name="Kyrpides N."/>
            <person name="Mikhailova N."/>
            <person name="Liu Z."/>
            <person name="Li T."/>
            <person name="Zhao F."/>
            <person name="Overmann J."/>
            <person name="Bryant D.A."/>
            <person name="Richardson P."/>
        </authorList>
    </citation>
    <scope>NUCLEOTIDE SEQUENCE [LARGE SCALE GENOMIC DNA]</scope>
    <source>
        <strain evidence="3">DSM 5477 / BU-1</strain>
    </source>
</reference>
<dbReference type="AlphaFoldDB" id="B4SH82"/>
<dbReference type="KEGG" id="pph:Ppha_1284"/>
<evidence type="ECO:0008006" key="4">
    <source>
        <dbReference type="Google" id="ProtNLM"/>
    </source>
</evidence>